<keyword evidence="2" id="KW-1185">Reference proteome</keyword>
<sequence>MNAIKASFAISLLAVSLAAIYLLFPSGALKENPSSQATTGLSASASVSVSTLASPTIDIQHSEAIKSATKLLGNPLERSSNLRAIYYQFKDSQDPIERHTAYRAWSACFPTFIAAAGQSVTVEELTSSLPVNSPNRAARIEAYRNLQGRCKAYSDMPREETLRLTAEQQEAANSGRILSPGDTAAKQLTDGNQEAALKIVYNILASKDAFAINSLKDFVQQYLVLQVDAQMLTSSERPDLRAMAFSLAACELGLECGPGSLSALQLCTSIAQCSGTVGERYLQALPNQADRERLHAETRRVLDAIHSGDFKRLGL</sequence>
<dbReference type="Proteomes" id="UP000275663">
    <property type="component" value="Chromosome"/>
</dbReference>
<name>A0A3Q9BTU6_9BURK</name>
<dbReference type="AlphaFoldDB" id="A0A3Q9BTU6"/>
<accession>A0A3Q9BTU6</accession>
<dbReference type="KEGG" id="upv:EJN92_21245"/>
<evidence type="ECO:0000313" key="2">
    <source>
        <dbReference type="Proteomes" id="UP000275663"/>
    </source>
</evidence>
<evidence type="ECO:0000313" key="1">
    <source>
        <dbReference type="EMBL" id="AZP14302.1"/>
    </source>
</evidence>
<proteinExistence type="predicted"/>
<organism evidence="1 2">
    <name type="scientific">Undibacterium parvum</name>
    <dbReference type="NCBI Taxonomy" id="401471"/>
    <lineage>
        <taxon>Bacteria</taxon>
        <taxon>Pseudomonadati</taxon>
        <taxon>Pseudomonadota</taxon>
        <taxon>Betaproteobacteria</taxon>
        <taxon>Burkholderiales</taxon>
        <taxon>Oxalobacteraceae</taxon>
        <taxon>Undibacterium</taxon>
    </lineage>
</organism>
<dbReference type="RefSeq" id="WP_126129663.1">
    <property type="nucleotide sequence ID" value="NZ_CP034464.1"/>
</dbReference>
<dbReference type="EMBL" id="CP034464">
    <property type="protein sequence ID" value="AZP14302.1"/>
    <property type="molecule type" value="Genomic_DNA"/>
</dbReference>
<gene>
    <name evidence="1" type="ORF">EJN92_21245</name>
</gene>
<protein>
    <submittedName>
        <fullName evidence="1">Uncharacterized protein</fullName>
    </submittedName>
</protein>
<reference evidence="1 2" key="1">
    <citation type="journal article" date="2011" name="Int. J. Syst. Evol. Microbiol.">
        <title>Description of Undibacterium oligocarboniphilum sp. nov., isolated from purified water, and Undibacterium pigrum strain CCUG 49012 as the type strain of Undibacterium parvum sp. nov., and emended descriptions of the genus Undibacterium and the species Undibacterium pigrum.</title>
        <authorList>
            <person name="Eder W."/>
            <person name="Wanner G."/>
            <person name="Ludwig W."/>
            <person name="Busse H.J."/>
            <person name="Ziemke-Kageler F."/>
            <person name="Lang E."/>
        </authorList>
    </citation>
    <scope>NUCLEOTIDE SEQUENCE [LARGE SCALE GENOMIC DNA]</scope>
    <source>
        <strain evidence="1 2">DSM 23061</strain>
    </source>
</reference>
<dbReference type="OrthoDB" id="8775694at2"/>